<dbReference type="STRING" id="1245745.A0A0A2VHY8"/>
<feature type="active site" description="Proton acceptor" evidence="3">
    <location>
        <position position="160"/>
    </location>
</feature>
<organism evidence="6 7">
    <name type="scientific">Beauveria bassiana D1-5</name>
    <dbReference type="NCBI Taxonomy" id="1245745"/>
    <lineage>
        <taxon>Eukaryota</taxon>
        <taxon>Fungi</taxon>
        <taxon>Dikarya</taxon>
        <taxon>Ascomycota</taxon>
        <taxon>Pezizomycotina</taxon>
        <taxon>Sordariomycetes</taxon>
        <taxon>Hypocreomycetidae</taxon>
        <taxon>Hypocreales</taxon>
        <taxon>Cordycipitaceae</taxon>
        <taxon>Beauveria</taxon>
    </lineage>
</organism>
<dbReference type="HOGENOM" id="CLU_030506_1_0_1"/>
<dbReference type="GO" id="GO:0003839">
    <property type="term" value="F:gamma-glutamylcyclotransferase activity"/>
    <property type="evidence" value="ECO:0007669"/>
    <property type="project" value="UniProtKB-EC"/>
</dbReference>
<keyword evidence="5" id="KW-0472">Membrane</keyword>
<reference evidence="6 7" key="1">
    <citation type="submission" date="2012-10" db="EMBL/GenBank/DDBJ databases">
        <title>Genome sequencing and analysis of entomopathogenic fungi Beauveria bassiana D1-5.</title>
        <authorList>
            <person name="Li Q."/>
            <person name="Wang L."/>
            <person name="Zhang Z."/>
            <person name="Wang Q."/>
            <person name="Ren J."/>
            <person name="Wang M."/>
            <person name="Xu W."/>
            <person name="Wang J."/>
            <person name="Lu Y."/>
            <person name="Du Q."/>
            <person name="Sun Z."/>
        </authorList>
    </citation>
    <scope>NUCLEOTIDE SEQUENCE [LARGE SCALE GENOMIC DNA]</scope>
    <source>
        <strain evidence="6 7">D1-5</strain>
    </source>
</reference>
<dbReference type="EMBL" id="ANFO01000726">
    <property type="protein sequence ID" value="KGQ07158.1"/>
    <property type="molecule type" value="Genomic_DNA"/>
</dbReference>
<feature type="transmembrane region" description="Helical" evidence="5">
    <location>
        <begin position="297"/>
        <end position="319"/>
    </location>
</feature>
<evidence type="ECO:0000256" key="2">
    <source>
        <dbReference type="ARBA" id="ARBA00023239"/>
    </source>
</evidence>
<proteinExistence type="predicted"/>
<feature type="binding site" evidence="4">
    <location>
        <position position="231"/>
    </location>
    <ligand>
        <name>substrate</name>
    </ligand>
</feature>
<gene>
    <name evidence="6" type="ORF">BBAD15_g7503</name>
</gene>
<comment type="caution">
    <text evidence="6">The sequence shown here is derived from an EMBL/GenBank/DDBJ whole genome shotgun (WGS) entry which is preliminary data.</text>
</comment>
<keyword evidence="5" id="KW-1133">Transmembrane helix</keyword>
<dbReference type="PANTHER" id="PTHR12935:SF0">
    <property type="entry name" value="GAMMA-GLUTAMYLCYCLOTRANSFERASE"/>
    <property type="match status" value="1"/>
</dbReference>
<accession>A0A0A2VHY8</accession>
<feature type="transmembrane region" description="Helical" evidence="5">
    <location>
        <begin position="270"/>
        <end position="291"/>
    </location>
</feature>
<dbReference type="PANTHER" id="PTHR12935">
    <property type="entry name" value="GAMMA-GLUTAMYLCYCLOTRANSFERASE"/>
    <property type="match status" value="1"/>
</dbReference>
<dbReference type="OrthoDB" id="2017317at2759"/>
<evidence type="ECO:0000256" key="1">
    <source>
        <dbReference type="ARBA" id="ARBA00012346"/>
    </source>
</evidence>
<name>A0A0A2VHY8_BEABA</name>
<dbReference type="Proteomes" id="UP000030106">
    <property type="component" value="Unassembled WGS sequence"/>
</dbReference>
<dbReference type="InterPro" id="IPR017939">
    <property type="entry name" value="G-Glutamylcylcotransferase"/>
</dbReference>
<dbReference type="AlphaFoldDB" id="A0A0A2VHY8"/>
<evidence type="ECO:0000313" key="7">
    <source>
        <dbReference type="Proteomes" id="UP000030106"/>
    </source>
</evidence>
<sequence length="364" mass="40552">MTRQEEPPKGRRGSLAPHTLYETEAAELTNLSDICKFDCGQTTPQRLWNAKDDCTAHGDDPSAPDTVLYLAYGSNMCAQTFLGMRKIKPLSQMNVCVPSLRLTFSLPGVAYMEPCFANVDYRDTESEMPDGHPDKNWDGRLVGVVYEVTQSDWRNIMRTEGGGASYKEIVVPCIPLSSAAGATLPATFMARTLHAPRTPDHKRSGNCGWWDRLTTGPYRPRDDYAQPSPRYINLLRTGAQEHNLPLAYKEYLDSIQPYTATSTGQKLGKFIFMLLFLPLFIFMIRAAALFADENGQIPKGLSTVMTIISNIMWICYDLLLKPVFGDGERTRAMDNAKGETAYAVSEKGRLLDGSQESELHVPMA</sequence>
<evidence type="ECO:0000256" key="4">
    <source>
        <dbReference type="PIRSR" id="PIRSR617939-2"/>
    </source>
</evidence>
<evidence type="ECO:0000256" key="3">
    <source>
        <dbReference type="PIRSR" id="PIRSR617939-1"/>
    </source>
</evidence>
<keyword evidence="5" id="KW-0812">Transmembrane</keyword>
<protein>
    <recommendedName>
        <fullName evidence="1">gamma-glutamylcyclotransferase</fullName>
        <ecNumber evidence="1">4.3.2.9</ecNumber>
    </recommendedName>
</protein>
<evidence type="ECO:0000256" key="5">
    <source>
        <dbReference type="SAM" id="Phobius"/>
    </source>
</evidence>
<dbReference type="Gene3D" id="3.10.490.10">
    <property type="entry name" value="Gamma-glutamyl cyclotransferase-like"/>
    <property type="match status" value="1"/>
</dbReference>
<evidence type="ECO:0000313" key="6">
    <source>
        <dbReference type="EMBL" id="KGQ07158.1"/>
    </source>
</evidence>
<dbReference type="eggNOG" id="ENOG502S70Y">
    <property type="taxonomic scope" value="Eukaryota"/>
</dbReference>
<feature type="binding site" evidence="4">
    <location>
        <begin position="69"/>
        <end position="74"/>
    </location>
    <ligand>
        <name>substrate</name>
    </ligand>
</feature>
<keyword evidence="2" id="KW-0456">Lyase</keyword>
<dbReference type="EC" id="4.3.2.9" evidence="1"/>